<reference evidence="3 4" key="1">
    <citation type="submission" date="2018-07" db="EMBL/GenBank/DDBJ databases">
        <title>Bacillus sp. YLB-04 draft genome sequence.</title>
        <authorList>
            <person name="Yu L."/>
            <person name="Tang X."/>
        </authorList>
    </citation>
    <scope>NUCLEOTIDE SEQUENCE [LARGE SCALE GENOMIC DNA]</scope>
    <source>
        <strain evidence="3 4">YLB-04</strain>
    </source>
</reference>
<dbReference type="GO" id="GO:0003677">
    <property type="term" value="F:DNA binding"/>
    <property type="evidence" value="ECO:0007669"/>
    <property type="project" value="UniProtKB-KW"/>
</dbReference>
<dbReference type="AlphaFoldDB" id="A0A3D8GJM8"/>
<dbReference type="PROSITE" id="PS50943">
    <property type="entry name" value="HTH_CROC1"/>
    <property type="match status" value="1"/>
</dbReference>
<gene>
    <name evidence="3" type="ORF">DRW41_22310</name>
</gene>
<evidence type="ECO:0000259" key="2">
    <source>
        <dbReference type="PROSITE" id="PS50943"/>
    </source>
</evidence>
<dbReference type="PANTHER" id="PTHR46797:SF1">
    <property type="entry name" value="METHYLPHOSPHONATE SYNTHASE"/>
    <property type="match status" value="1"/>
</dbReference>
<name>A0A3D8GJM8_9BACI</name>
<dbReference type="InterPro" id="IPR010982">
    <property type="entry name" value="Lambda_DNA-bd_dom_sf"/>
</dbReference>
<feature type="domain" description="HTH cro/C1-type" evidence="2">
    <location>
        <begin position="8"/>
        <end position="63"/>
    </location>
</feature>
<proteinExistence type="predicted"/>
<protein>
    <recommendedName>
        <fullName evidence="2">HTH cro/C1-type domain-containing protein</fullName>
    </recommendedName>
</protein>
<dbReference type="GO" id="GO:0003700">
    <property type="term" value="F:DNA-binding transcription factor activity"/>
    <property type="evidence" value="ECO:0007669"/>
    <property type="project" value="TreeGrafter"/>
</dbReference>
<dbReference type="CDD" id="cd00093">
    <property type="entry name" value="HTH_XRE"/>
    <property type="match status" value="1"/>
</dbReference>
<evidence type="ECO:0000313" key="4">
    <source>
        <dbReference type="Proteomes" id="UP000257144"/>
    </source>
</evidence>
<sequence length="115" mass="13043">MFMEGNKIRKLRSSKGISLNKLSEITGISKSYLSLLERGIQKNPSLEIMQKLALSLDVDPEVLFRSDTFNSDHEGAIPSKKIVKLQVEFSEEDVQMGKYDRVKELLDIISNKNAK</sequence>
<dbReference type="SMART" id="SM00530">
    <property type="entry name" value="HTH_XRE"/>
    <property type="match status" value="1"/>
</dbReference>
<keyword evidence="4" id="KW-1185">Reference proteome</keyword>
<organism evidence="3 4">
    <name type="scientific">Neobacillus piezotolerans</name>
    <dbReference type="NCBI Taxonomy" id="2259171"/>
    <lineage>
        <taxon>Bacteria</taxon>
        <taxon>Bacillati</taxon>
        <taxon>Bacillota</taxon>
        <taxon>Bacilli</taxon>
        <taxon>Bacillales</taxon>
        <taxon>Bacillaceae</taxon>
        <taxon>Neobacillus</taxon>
    </lineage>
</organism>
<dbReference type="SUPFAM" id="SSF47413">
    <property type="entry name" value="lambda repressor-like DNA-binding domains"/>
    <property type="match status" value="1"/>
</dbReference>
<dbReference type="PANTHER" id="PTHR46797">
    <property type="entry name" value="HTH-TYPE TRANSCRIPTIONAL REGULATOR"/>
    <property type="match status" value="1"/>
</dbReference>
<dbReference type="InterPro" id="IPR001387">
    <property type="entry name" value="Cro/C1-type_HTH"/>
</dbReference>
<dbReference type="EMBL" id="QNQT01000022">
    <property type="protein sequence ID" value="RDU34664.1"/>
    <property type="molecule type" value="Genomic_DNA"/>
</dbReference>
<accession>A0A3D8GJM8</accession>
<dbReference type="Pfam" id="PF01381">
    <property type="entry name" value="HTH_3"/>
    <property type="match status" value="1"/>
</dbReference>
<dbReference type="OrthoDB" id="1859224at2"/>
<evidence type="ECO:0000313" key="3">
    <source>
        <dbReference type="EMBL" id="RDU34664.1"/>
    </source>
</evidence>
<dbReference type="Proteomes" id="UP000257144">
    <property type="component" value="Unassembled WGS sequence"/>
</dbReference>
<keyword evidence="1" id="KW-0238">DNA-binding</keyword>
<dbReference type="InterPro" id="IPR050807">
    <property type="entry name" value="TransReg_Diox_bact_type"/>
</dbReference>
<evidence type="ECO:0000256" key="1">
    <source>
        <dbReference type="ARBA" id="ARBA00023125"/>
    </source>
</evidence>
<comment type="caution">
    <text evidence="3">The sequence shown here is derived from an EMBL/GenBank/DDBJ whole genome shotgun (WGS) entry which is preliminary data.</text>
</comment>
<dbReference type="GO" id="GO:0005829">
    <property type="term" value="C:cytosol"/>
    <property type="evidence" value="ECO:0007669"/>
    <property type="project" value="TreeGrafter"/>
</dbReference>
<dbReference type="Gene3D" id="1.10.260.40">
    <property type="entry name" value="lambda repressor-like DNA-binding domains"/>
    <property type="match status" value="1"/>
</dbReference>